<dbReference type="EMBL" id="CP042425">
    <property type="protein sequence ID" value="QEL18777.1"/>
    <property type="molecule type" value="Genomic_DNA"/>
</dbReference>
<feature type="compositionally biased region" description="Polar residues" evidence="1">
    <location>
        <begin position="80"/>
        <end position="90"/>
    </location>
</feature>
<accession>A0A5C1AKT6</accession>
<keyword evidence="3" id="KW-1185">Reference proteome</keyword>
<gene>
    <name evidence="2" type="ORF">PX52LOC_05816</name>
</gene>
<feature type="compositionally biased region" description="Basic and acidic residues" evidence="1">
    <location>
        <begin position="94"/>
        <end position="105"/>
    </location>
</feature>
<feature type="region of interest" description="Disordered" evidence="1">
    <location>
        <begin position="52"/>
        <end position="105"/>
    </location>
</feature>
<dbReference type="Proteomes" id="UP000324974">
    <property type="component" value="Chromosome"/>
</dbReference>
<organism evidence="2 3">
    <name type="scientific">Limnoglobus roseus</name>
    <dbReference type="NCBI Taxonomy" id="2598579"/>
    <lineage>
        <taxon>Bacteria</taxon>
        <taxon>Pseudomonadati</taxon>
        <taxon>Planctomycetota</taxon>
        <taxon>Planctomycetia</taxon>
        <taxon>Gemmatales</taxon>
        <taxon>Gemmataceae</taxon>
        <taxon>Limnoglobus</taxon>
    </lineage>
</organism>
<sequence>MSEEQQPSILQQFAAKRAEWAAEQPSLGAELKAMAREAVKDVRQTLNESYFGQGEHAPEMGTPLNPTPYETTQDREASHGSFQDLLQNYSARGRGAEEQNKEMDR</sequence>
<dbReference type="KEGG" id="lrs:PX52LOC_05816"/>
<proteinExistence type="predicted"/>
<dbReference type="AlphaFoldDB" id="A0A5C1AKT6"/>
<dbReference type="RefSeq" id="WP_149113236.1">
    <property type="nucleotide sequence ID" value="NZ_CP042425.1"/>
</dbReference>
<evidence type="ECO:0000313" key="3">
    <source>
        <dbReference type="Proteomes" id="UP000324974"/>
    </source>
</evidence>
<evidence type="ECO:0000313" key="2">
    <source>
        <dbReference type="EMBL" id="QEL18777.1"/>
    </source>
</evidence>
<dbReference type="OrthoDB" id="292323at2"/>
<reference evidence="3" key="1">
    <citation type="submission" date="2019-08" db="EMBL/GenBank/DDBJ databases">
        <title>Limnoglobus roseus gen. nov., sp. nov., a novel freshwater planctomycete with a giant genome from the family Gemmataceae.</title>
        <authorList>
            <person name="Kulichevskaya I.S."/>
            <person name="Naumoff D.G."/>
            <person name="Miroshnikov K."/>
            <person name="Ivanova A."/>
            <person name="Philippov D.A."/>
            <person name="Hakobyan A."/>
            <person name="Rijpstra I.C."/>
            <person name="Sinninghe Damste J.S."/>
            <person name="Liesack W."/>
            <person name="Dedysh S.N."/>
        </authorList>
    </citation>
    <scope>NUCLEOTIDE SEQUENCE [LARGE SCALE GENOMIC DNA]</scope>
    <source>
        <strain evidence="3">PX52</strain>
    </source>
</reference>
<name>A0A5C1AKT6_9BACT</name>
<evidence type="ECO:0000256" key="1">
    <source>
        <dbReference type="SAM" id="MobiDB-lite"/>
    </source>
</evidence>
<protein>
    <submittedName>
        <fullName evidence="2">Uncharacterized protein</fullName>
    </submittedName>
</protein>